<dbReference type="Gene3D" id="3.30.40.10">
    <property type="entry name" value="Zinc/RING finger domain, C3HC4 (zinc finger)"/>
    <property type="match status" value="1"/>
</dbReference>
<keyword evidence="3" id="KW-0863">Zinc-finger</keyword>
<dbReference type="Gene3D" id="4.10.830.40">
    <property type="match status" value="1"/>
</dbReference>
<feature type="domain" description="B box-type" evidence="5">
    <location>
        <begin position="136"/>
        <end position="177"/>
    </location>
</feature>
<dbReference type="Gene3D" id="3.30.160.60">
    <property type="entry name" value="Classic Zinc Finger"/>
    <property type="match status" value="1"/>
</dbReference>
<dbReference type="PANTHER" id="PTHR25462:SF296">
    <property type="entry name" value="MEIOTIC P26, ISOFORM F"/>
    <property type="match status" value="1"/>
</dbReference>
<keyword evidence="2" id="KW-0677">Repeat</keyword>
<organism evidence="6 7">
    <name type="scientific">Littorina saxatilis</name>
    <dbReference type="NCBI Taxonomy" id="31220"/>
    <lineage>
        <taxon>Eukaryota</taxon>
        <taxon>Metazoa</taxon>
        <taxon>Spiralia</taxon>
        <taxon>Lophotrochozoa</taxon>
        <taxon>Mollusca</taxon>
        <taxon>Gastropoda</taxon>
        <taxon>Caenogastropoda</taxon>
        <taxon>Littorinimorpha</taxon>
        <taxon>Littorinoidea</taxon>
        <taxon>Littorinidae</taxon>
        <taxon>Littorina</taxon>
    </lineage>
</organism>
<dbReference type="AlphaFoldDB" id="A0AAN9AMG6"/>
<protein>
    <recommendedName>
        <fullName evidence="5">B box-type domain-containing protein</fullName>
    </recommendedName>
</protein>
<dbReference type="InterPro" id="IPR047153">
    <property type="entry name" value="TRIM45/56/19-like"/>
</dbReference>
<comment type="caution">
    <text evidence="6">The sequence shown here is derived from an EMBL/GenBank/DDBJ whole genome shotgun (WGS) entry which is preliminary data.</text>
</comment>
<name>A0AAN9AMG6_9CAEN</name>
<evidence type="ECO:0000259" key="5">
    <source>
        <dbReference type="PROSITE" id="PS50119"/>
    </source>
</evidence>
<dbReference type="SUPFAM" id="SSF101898">
    <property type="entry name" value="NHL repeat"/>
    <property type="match status" value="1"/>
</dbReference>
<dbReference type="SMART" id="SM00336">
    <property type="entry name" value="BBOX"/>
    <property type="match status" value="2"/>
</dbReference>
<dbReference type="InterPro" id="IPR011042">
    <property type="entry name" value="6-blade_b-propeller_TolB-like"/>
</dbReference>
<keyword evidence="7" id="KW-1185">Reference proteome</keyword>
<dbReference type="Pfam" id="PF01436">
    <property type="entry name" value="NHL"/>
    <property type="match status" value="1"/>
</dbReference>
<evidence type="ECO:0000256" key="1">
    <source>
        <dbReference type="ARBA" id="ARBA00022723"/>
    </source>
</evidence>
<dbReference type="EMBL" id="JBAMIC010001205">
    <property type="protein sequence ID" value="KAK7089564.1"/>
    <property type="molecule type" value="Genomic_DNA"/>
</dbReference>
<gene>
    <name evidence="6" type="ORF">V1264_024323</name>
</gene>
<keyword evidence="3" id="KW-0862">Zinc</keyword>
<dbReference type="Pfam" id="PF00643">
    <property type="entry name" value="zf-B_box"/>
    <property type="match status" value="1"/>
</dbReference>
<dbReference type="InterPro" id="IPR013083">
    <property type="entry name" value="Znf_RING/FYVE/PHD"/>
</dbReference>
<dbReference type="Gene3D" id="2.120.10.30">
    <property type="entry name" value="TolB, C-terminal domain"/>
    <property type="match status" value="2"/>
</dbReference>
<dbReference type="GO" id="GO:0008270">
    <property type="term" value="F:zinc ion binding"/>
    <property type="evidence" value="ECO:0007669"/>
    <property type="project" value="UniProtKB-KW"/>
</dbReference>
<dbReference type="PANTHER" id="PTHR25462">
    <property type="entry name" value="BONUS, ISOFORM C-RELATED"/>
    <property type="match status" value="1"/>
</dbReference>
<dbReference type="PROSITE" id="PS50119">
    <property type="entry name" value="ZF_BBOX"/>
    <property type="match status" value="2"/>
</dbReference>
<dbReference type="Proteomes" id="UP001374579">
    <property type="component" value="Unassembled WGS sequence"/>
</dbReference>
<evidence type="ECO:0000256" key="4">
    <source>
        <dbReference type="PROSITE-ProRule" id="PRU00504"/>
    </source>
</evidence>
<dbReference type="InterPro" id="IPR000315">
    <property type="entry name" value="Znf_B-box"/>
</dbReference>
<dbReference type="CDD" id="cd05819">
    <property type="entry name" value="NHL"/>
    <property type="match status" value="1"/>
</dbReference>
<sequence>MPRVLPCLDIFCLECLERHFDGCQGNEASSQSKCPTCGEAFVIPAGGLKEMTMASHMKCLADVINTDGDQECQFCGDDKKHVESYCLDCSLPMCADCKRRHARVRGTSSHNLVSVQAAHGDLATDVRSDVREVLQKRHTDCPRHEDQPLMFCCITCDVMLCVTCKLEEHKDHKVEPLDRAARHRRESLVDIMSLLREHKKSTKASVQESSQYLVNLHEEFARAERHVETEAQRLIDGITKEKDKVLRQLAARRQREDDDVTKHVSGLARADRQVRNATHYTHSVLAYASDAEVIQVSRVIADRYRVIRRHQDFLLNKRIKVKVIRTLQQSSPNILPDIDFGVSVKEVYPDLVPATVVRTLKTEASMTGLHTTADDRIVVVSFCGKKVYVYGRTGKLMHTLNTKLIQPISAVVTSSKRIYVTDLGDGKKGMCIQSFSTNGKPMPDHVPLPSSPWGIAVTKSGDFVVCHPEHRKVGIYSPDGTLKQTLKSDSGNNLFNNPRCVAVNNDGNIIISDFAKHNIRLFDPEGKFLGSYGSEGEGHQQLRQPCGVCCDRYGHILIADSNNNRVHVLNAQGELRGYLFGNDCEGARVVEPVALAVTKGGELLVGEWDGRVHIVCYL</sequence>
<feature type="domain" description="B box-type" evidence="5">
    <location>
        <begin position="70"/>
        <end position="115"/>
    </location>
</feature>
<accession>A0AAN9AMG6</accession>
<feature type="repeat" description="NHL" evidence="4">
    <location>
        <begin position="529"/>
        <end position="572"/>
    </location>
</feature>
<proteinExistence type="predicted"/>
<evidence type="ECO:0000256" key="3">
    <source>
        <dbReference type="PROSITE-ProRule" id="PRU00024"/>
    </source>
</evidence>
<dbReference type="PROSITE" id="PS51125">
    <property type="entry name" value="NHL"/>
    <property type="match status" value="2"/>
</dbReference>
<feature type="repeat" description="NHL" evidence="4">
    <location>
        <begin position="495"/>
        <end position="525"/>
    </location>
</feature>
<reference evidence="6 7" key="1">
    <citation type="submission" date="2024-02" db="EMBL/GenBank/DDBJ databases">
        <title>Chromosome-scale genome assembly of the rough periwinkle Littorina saxatilis.</title>
        <authorList>
            <person name="De Jode A."/>
            <person name="Faria R."/>
            <person name="Formenti G."/>
            <person name="Sims Y."/>
            <person name="Smith T.P."/>
            <person name="Tracey A."/>
            <person name="Wood J.M.D."/>
            <person name="Zagrodzka Z.B."/>
            <person name="Johannesson K."/>
            <person name="Butlin R.K."/>
            <person name="Leder E.H."/>
        </authorList>
    </citation>
    <scope>NUCLEOTIDE SEQUENCE [LARGE SCALE GENOMIC DNA]</scope>
    <source>
        <strain evidence="6">Snail1</strain>
        <tissue evidence="6">Muscle</tissue>
    </source>
</reference>
<evidence type="ECO:0000313" key="6">
    <source>
        <dbReference type="EMBL" id="KAK7089564.1"/>
    </source>
</evidence>
<evidence type="ECO:0000313" key="7">
    <source>
        <dbReference type="Proteomes" id="UP001374579"/>
    </source>
</evidence>
<dbReference type="InterPro" id="IPR001258">
    <property type="entry name" value="NHL_repeat"/>
</dbReference>
<keyword evidence="1" id="KW-0479">Metal-binding</keyword>
<dbReference type="SUPFAM" id="SSF57850">
    <property type="entry name" value="RING/U-box"/>
    <property type="match status" value="1"/>
</dbReference>
<evidence type="ECO:0000256" key="2">
    <source>
        <dbReference type="ARBA" id="ARBA00022737"/>
    </source>
</evidence>
<dbReference type="SUPFAM" id="SSF57845">
    <property type="entry name" value="B-box zinc-binding domain"/>
    <property type="match status" value="1"/>
</dbReference>